<gene>
    <name evidence="1" type="ORF">T02_16457</name>
</gene>
<dbReference type="Proteomes" id="UP000054721">
    <property type="component" value="Unassembled WGS sequence"/>
</dbReference>
<comment type="caution">
    <text evidence="1">The sequence shown here is derived from an EMBL/GenBank/DDBJ whole genome shotgun (WGS) entry which is preliminary data.</text>
</comment>
<reference evidence="1 2" key="1">
    <citation type="submission" date="2015-05" db="EMBL/GenBank/DDBJ databases">
        <title>Evolution of Trichinella species and genotypes.</title>
        <authorList>
            <person name="Korhonen P.K."/>
            <person name="Edoardo P."/>
            <person name="Giuseppe L.R."/>
            <person name="Gasser R.B."/>
        </authorList>
    </citation>
    <scope>NUCLEOTIDE SEQUENCE [LARGE SCALE GENOMIC DNA]</scope>
    <source>
        <strain evidence="1">ISS10</strain>
    </source>
</reference>
<accession>A0A0V1KTH0</accession>
<protein>
    <submittedName>
        <fullName evidence="1">Uncharacterized protein</fullName>
    </submittedName>
</protein>
<organism evidence="1 2">
    <name type="scientific">Trichinella nativa</name>
    <dbReference type="NCBI Taxonomy" id="6335"/>
    <lineage>
        <taxon>Eukaryota</taxon>
        <taxon>Metazoa</taxon>
        <taxon>Ecdysozoa</taxon>
        <taxon>Nematoda</taxon>
        <taxon>Enoplea</taxon>
        <taxon>Dorylaimia</taxon>
        <taxon>Trichinellida</taxon>
        <taxon>Trichinellidae</taxon>
        <taxon>Trichinella</taxon>
    </lineage>
</organism>
<evidence type="ECO:0000313" key="2">
    <source>
        <dbReference type="Proteomes" id="UP000054721"/>
    </source>
</evidence>
<evidence type="ECO:0000313" key="1">
    <source>
        <dbReference type="EMBL" id="KRZ50229.1"/>
    </source>
</evidence>
<name>A0A0V1KTH0_9BILA</name>
<dbReference type="AlphaFoldDB" id="A0A0V1KTH0"/>
<keyword evidence="2" id="KW-1185">Reference proteome</keyword>
<proteinExistence type="predicted"/>
<sequence length="179" mass="20599">MRQIYTVHRVISHCGAIQFYRAPRPILRMTEVFAISKKFCIMHDACYCVLGYFPLYSNSPFSCTAVSITAVHISYSIVLCLYHTEFRKQPPRTIERRLLEPDSGFLVAVHTLTDCRFCLRCSPPFTHWASGISASKPPCLRSRISVENLLRGGSYTLNRQRRNPNQAHGCYMSESCLRW</sequence>
<dbReference type="EMBL" id="JYDW01000274">
    <property type="protein sequence ID" value="KRZ50229.1"/>
    <property type="molecule type" value="Genomic_DNA"/>
</dbReference>